<comment type="subcellular location">
    <subcellularLocation>
        <location evidence="11">Cytoplasm</location>
    </subcellularLocation>
</comment>
<dbReference type="GO" id="GO:0005829">
    <property type="term" value="C:cytosol"/>
    <property type="evidence" value="ECO:0007669"/>
    <property type="project" value="TreeGrafter"/>
</dbReference>
<dbReference type="FunFam" id="3.40.50.12160:FF:000006">
    <property type="entry name" value="tRNA-2-methylthio-N(6)-dimethylallyladenosine synthase"/>
    <property type="match status" value="1"/>
</dbReference>
<sequence>MNEEQRLASQQITARKKEEKDYSSYFEKVFTAPSLKDAKKRGKEDINYHKDFTIDEAFLNMGVGRKFYIRTYGCQMNEHDTEVMAGIFQALGYESTTEIAEADVVLLNTCAIRENAENKVFGELGFLLKYKRKNPDMLIGVCGCMSQEEAVVNKILKQYQHVDMVFGTHNIHRLPNILKEAYLSKEMVVEVWSKEGDVIESLPKKRLGSIKAWVNIMYGCDKFCTYCIVPYTRGKERSRRPEEIIQEVRELAAQGYKEIMLLGQNVNAYGKDFDDIEYRLGDLMDELRTIDIPRIRFTTSHPRDFDDHLIEVLAKGGNLVEHIHLPVQSGSNDILKIMARKYTREHFLTLVDKIKAAMPNVTLTTDIIVGYPNETEEQFEETISLYRQVGFDMAFTYIYSPREGTPAAKMVDNVSDEEKKRRLHRLNEVVAEYSGAALKKLEGTVVEVLVEGSSKRRDDVLAGYTRSNRLVNFETDVSPEELVGQLVNVRIVEAKTHSLLGEFVEVVK</sequence>
<dbReference type="SFLD" id="SFLDF00273">
    <property type="entry name" value="(dimethylallyl)adenosine_tRNA"/>
    <property type="match status" value="1"/>
</dbReference>
<dbReference type="Pfam" id="PF00919">
    <property type="entry name" value="UPF0004"/>
    <property type="match status" value="1"/>
</dbReference>
<comment type="catalytic activity">
    <reaction evidence="11">
        <text>N(6)-dimethylallyladenosine(37) in tRNA + (sulfur carrier)-SH + AH2 + 2 S-adenosyl-L-methionine = 2-methylsulfanyl-N(6)-dimethylallyladenosine(37) in tRNA + (sulfur carrier)-H + 5'-deoxyadenosine + L-methionine + A + S-adenosyl-L-homocysteine + 2 H(+)</text>
        <dbReference type="Rhea" id="RHEA:37067"/>
        <dbReference type="Rhea" id="RHEA-COMP:10375"/>
        <dbReference type="Rhea" id="RHEA-COMP:10376"/>
        <dbReference type="Rhea" id="RHEA-COMP:14737"/>
        <dbReference type="Rhea" id="RHEA-COMP:14739"/>
        <dbReference type="ChEBI" id="CHEBI:13193"/>
        <dbReference type="ChEBI" id="CHEBI:15378"/>
        <dbReference type="ChEBI" id="CHEBI:17319"/>
        <dbReference type="ChEBI" id="CHEBI:17499"/>
        <dbReference type="ChEBI" id="CHEBI:29917"/>
        <dbReference type="ChEBI" id="CHEBI:57844"/>
        <dbReference type="ChEBI" id="CHEBI:57856"/>
        <dbReference type="ChEBI" id="CHEBI:59789"/>
        <dbReference type="ChEBI" id="CHEBI:64428"/>
        <dbReference type="ChEBI" id="CHEBI:74415"/>
        <dbReference type="ChEBI" id="CHEBI:74417"/>
        <dbReference type="EC" id="2.8.4.3"/>
    </reaction>
</comment>
<feature type="domain" description="TRAM" evidence="12">
    <location>
        <begin position="439"/>
        <end position="505"/>
    </location>
</feature>
<feature type="binding site" evidence="11">
    <location>
        <position position="110"/>
    </location>
    <ligand>
        <name>[4Fe-4S] cluster</name>
        <dbReference type="ChEBI" id="CHEBI:49883"/>
        <label>1</label>
    </ligand>
</feature>
<evidence type="ECO:0000256" key="7">
    <source>
        <dbReference type="ARBA" id="ARBA00022723"/>
    </source>
</evidence>
<keyword evidence="2 11" id="KW-0004">4Fe-4S</keyword>
<feature type="domain" description="Radical SAM core" evidence="14">
    <location>
        <begin position="206"/>
        <end position="436"/>
    </location>
</feature>
<keyword evidence="6 11" id="KW-0819">tRNA processing</keyword>
<dbReference type="InterPro" id="IPR006638">
    <property type="entry name" value="Elp3/MiaA/NifB-like_rSAM"/>
</dbReference>
<reference evidence="15 16" key="1">
    <citation type="submission" date="2016-07" db="EMBL/GenBank/DDBJ databases">
        <title>Caryophanon latum genome sequencing.</title>
        <authorList>
            <person name="Verma A."/>
            <person name="Pal Y."/>
            <person name="Krishnamurthi S."/>
        </authorList>
    </citation>
    <scope>NUCLEOTIDE SEQUENCE [LARGE SCALE GENOMIC DNA]</scope>
    <source>
        <strain evidence="15 16">DSM 14151</strain>
    </source>
</reference>
<evidence type="ECO:0000256" key="9">
    <source>
        <dbReference type="ARBA" id="ARBA00023014"/>
    </source>
</evidence>
<dbReference type="GO" id="GO:0046872">
    <property type="term" value="F:metal ion binding"/>
    <property type="evidence" value="ECO:0007669"/>
    <property type="project" value="UniProtKB-KW"/>
</dbReference>
<dbReference type="InterPro" id="IPR020612">
    <property type="entry name" value="Methylthiotransferase_CS"/>
</dbReference>
<evidence type="ECO:0000256" key="3">
    <source>
        <dbReference type="ARBA" id="ARBA00022490"/>
    </source>
</evidence>
<dbReference type="SFLD" id="SFLDS00029">
    <property type="entry name" value="Radical_SAM"/>
    <property type="match status" value="1"/>
</dbReference>
<dbReference type="InterPro" id="IPR007197">
    <property type="entry name" value="rSAM"/>
</dbReference>
<dbReference type="RefSeq" id="WP_066462584.1">
    <property type="nucleotide sequence ID" value="NZ_MATO01000016.1"/>
</dbReference>
<feature type="binding site" evidence="11">
    <location>
        <position position="227"/>
    </location>
    <ligand>
        <name>[4Fe-4S] cluster</name>
        <dbReference type="ChEBI" id="CHEBI:49883"/>
        <label>2</label>
        <note>4Fe-4S-S-AdoMet</note>
    </ligand>
</feature>
<name>A0A1C0YZ56_9BACL</name>
<dbReference type="PROSITE" id="PS51918">
    <property type="entry name" value="RADICAL_SAM"/>
    <property type="match status" value="1"/>
</dbReference>
<evidence type="ECO:0000259" key="12">
    <source>
        <dbReference type="PROSITE" id="PS50926"/>
    </source>
</evidence>
<organism evidence="15 16">
    <name type="scientific">Caryophanon latum</name>
    <dbReference type="NCBI Taxonomy" id="33977"/>
    <lineage>
        <taxon>Bacteria</taxon>
        <taxon>Bacillati</taxon>
        <taxon>Bacillota</taxon>
        <taxon>Bacilli</taxon>
        <taxon>Bacillales</taxon>
        <taxon>Caryophanaceae</taxon>
        <taxon>Caryophanon</taxon>
    </lineage>
</organism>
<dbReference type="InterPro" id="IPR038135">
    <property type="entry name" value="Methylthiotransferase_N_sf"/>
</dbReference>
<dbReference type="Gene3D" id="3.40.50.12160">
    <property type="entry name" value="Methylthiotransferase, N-terminal domain"/>
    <property type="match status" value="1"/>
</dbReference>
<dbReference type="InterPro" id="IPR058240">
    <property type="entry name" value="rSAM_sf"/>
</dbReference>
<dbReference type="Proteomes" id="UP000093482">
    <property type="component" value="Unassembled WGS sequence"/>
</dbReference>
<dbReference type="PANTHER" id="PTHR43020">
    <property type="entry name" value="CDK5 REGULATORY SUBUNIT-ASSOCIATED PROTEIN 1"/>
    <property type="match status" value="1"/>
</dbReference>
<keyword evidence="8 11" id="KW-0408">Iron</keyword>
<dbReference type="Pfam" id="PF01938">
    <property type="entry name" value="TRAM"/>
    <property type="match status" value="1"/>
</dbReference>
<dbReference type="GO" id="GO:0051539">
    <property type="term" value="F:4 iron, 4 sulfur cluster binding"/>
    <property type="evidence" value="ECO:0007669"/>
    <property type="project" value="UniProtKB-UniRule"/>
</dbReference>
<evidence type="ECO:0000259" key="13">
    <source>
        <dbReference type="PROSITE" id="PS51449"/>
    </source>
</evidence>
<accession>A0A1C0YZ56</accession>
<dbReference type="SUPFAM" id="SSF102114">
    <property type="entry name" value="Radical SAM enzymes"/>
    <property type="match status" value="1"/>
</dbReference>
<evidence type="ECO:0000256" key="6">
    <source>
        <dbReference type="ARBA" id="ARBA00022694"/>
    </source>
</evidence>
<comment type="cofactor">
    <cofactor evidence="11">
        <name>[4Fe-4S] cluster</name>
        <dbReference type="ChEBI" id="CHEBI:49883"/>
    </cofactor>
    <text evidence="11">Binds 2 [4Fe-4S] clusters. One cluster is coordinated with 3 cysteines and an exchangeable S-adenosyl-L-methionine.</text>
</comment>
<evidence type="ECO:0000256" key="8">
    <source>
        <dbReference type="ARBA" id="ARBA00023004"/>
    </source>
</evidence>
<dbReference type="InterPro" id="IPR006463">
    <property type="entry name" value="MiaB_methiolase"/>
</dbReference>
<dbReference type="SMART" id="SM00729">
    <property type="entry name" value="Elp3"/>
    <property type="match status" value="1"/>
</dbReference>
<comment type="subunit">
    <text evidence="11">Monomer.</text>
</comment>
<feature type="binding site" evidence="11">
    <location>
        <position position="144"/>
    </location>
    <ligand>
        <name>[4Fe-4S] cluster</name>
        <dbReference type="ChEBI" id="CHEBI:49883"/>
        <label>1</label>
    </ligand>
</feature>
<dbReference type="PROSITE" id="PS01278">
    <property type="entry name" value="MTTASE_RADICAL"/>
    <property type="match status" value="1"/>
</dbReference>
<keyword evidence="9 11" id="KW-0411">Iron-sulfur</keyword>
<dbReference type="SFLD" id="SFLDG01061">
    <property type="entry name" value="methylthiotransferase"/>
    <property type="match status" value="1"/>
</dbReference>
<evidence type="ECO:0000256" key="10">
    <source>
        <dbReference type="ARBA" id="ARBA00033765"/>
    </source>
</evidence>
<dbReference type="FunFam" id="3.80.30.20:FF:000001">
    <property type="entry name" value="tRNA-2-methylthio-N(6)-dimethylallyladenosine synthase 2"/>
    <property type="match status" value="1"/>
</dbReference>
<dbReference type="InterPro" id="IPR002792">
    <property type="entry name" value="TRAM_dom"/>
</dbReference>
<keyword evidence="16" id="KW-1185">Reference proteome</keyword>
<dbReference type="Gene3D" id="3.80.30.20">
    <property type="entry name" value="tm_1862 like domain"/>
    <property type="match status" value="1"/>
</dbReference>
<evidence type="ECO:0000259" key="14">
    <source>
        <dbReference type="PROSITE" id="PS51918"/>
    </source>
</evidence>
<evidence type="ECO:0000313" key="15">
    <source>
        <dbReference type="EMBL" id="OCS92393.1"/>
    </source>
</evidence>
<feature type="binding site" evidence="11">
    <location>
        <position position="224"/>
    </location>
    <ligand>
        <name>[4Fe-4S] cluster</name>
        <dbReference type="ChEBI" id="CHEBI:49883"/>
        <label>2</label>
        <note>4Fe-4S-S-AdoMet</note>
    </ligand>
</feature>
<dbReference type="AlphaFoldDB" id="A0A1C0YZ56"/>
<comment type="caution">
    <text evidence="15">The sequence shown here is derived from an EMBL/GenBank/DDBJ whole genome shotgun (WGS) entry which is preliminary data.</text>
</comment>
<dbReference type="OrthoDB" id="9805215at2"/>
<dbReference type="PANTHER" id="PTHR43020:SF2">
    <property type="entry name" value="MITOCHONDRIAL TRNA METHYLTHIOTRANSFERASE CDK5RAP1"/>
    <property type="match status" value="1"/>
</dbReference>
<feature type="domain" description="MTTase N-terminal" evidence="13">
    <location>
        <begin position="65"/>
        <end position="183"/>
    </location>
</feature>
<keyword evidence="4 11" id="KW-0808">Transferase</keyword>
<dbReference type="GO" id="GO:0035597">
    <property type="term" value="F:tRNA-2-methylthio-N(6)-dimethylallyladenosine(37) synthase activity"/>
    <property type="evidence" value="ECO:0007669"/>
    <property type="project" value="UniProtKB-EC"/>
</dbReference>
<dbReference type="InterPro" id="IPR023404">
    <property type="entry name" value="rSAM_horseshoe"/>
</dbReference>
<keyword evidence="7 11" id="KW-0479">Metal-binding</keyword>
<evidence type="ECO:0000313" key="16">
    <source>
        <dbReference type="Proteomes" id="UP000093482"/>
    </source>
</evidence>
<dbReference type="EC" id="2.8.4.3" evidence="10 11"/>
<protein>
    <recommendedName>
        <fullName evidence="10 11">tRNA-2-methylthio-N(6)-dimethylallyladenosine synthase</fullName>
        <ecNumber evidence="10 11">2.8.4.3</ecNumber>
    </recommendedName>
    <alternativeName>
        <fullName evidence="11">(Dimethylallyl)adenosine tRNA methylthiotransferase MiaB</fullName>
    </alternativeName>
    <alternativeName>
        <fullName evidence="11">tRNA-i(6)A37 methylthiotransferase</fullName>
    </alternativeName>
</protein>
<dbReference type="NCBIfam" id="TIGR00089">
    <property type="entry name" value="MiaB/RimO family radical SAM methylthiotransferase"/>
    <property type="match status" value="1"/>
</dbReference>
<evidence type="ECO:0000256" key="5">
    <source>
        <dbReference type="ARBA" id="ARBA00022691"/>
    </source>
</evidence>
<proteinExistence type="inferred from homology"/>
<feature type="binding site" evidence="11">
    <location>
        <position position="220"/>
    </location>
    <ligand>
        <name>[4Fe-4S] cluster</name>
        <dbReference type="ChEBI" id="CHEBI:49883"/>
        <label>2</label>
        <note>4Fe-4S-S-AdoMet</note>
    </ligand>
</feature>
<evidence type="ECO:0000256" key="1">
    <source>
        <dbReference type="ARBA" id="ARBA00003234"/>
    </source>
</evidence>
<dbReference type="SFLD" id="SFLDG01082">
    <property type="entry name" value="B12-binding_domain_containing"/>
    <property type="match status" value="1"/>
</dbReference>
<dbReference type="InterPro" id="IPR005839">
    <property type="entry name" value="Methylthiotransferase"/>
</dbReference>
<comment type="function">
    <text evidence="1 11">Catalyzes the methylthiolation of N6-(dimethylallyl)adenosine (i(6)A), leading to the formation of 2-methylthio-N6-(dimethylallyl)adenosine (ms(2)i(6)A) at position 37 in tRNAs that read codons beginning with uridine.</text>
</comment>
<dbReference type="PROSITE" id="PS51449">
    <property type="entry name" value="MTTASE_N"/>
    <property type="match status" value="1"/>
</dbReference>
<feature type="binding site" evidence="11">
    <location>
        <position position="74"/>
    </location>
    <ligand>
        <name>[4Fe-4S] cluster</name>
        <dbReference type="ChEBI" id="CHEBI:49883"/>
        <label>1</label>
    </ligand>
</feature>
<keyword evidence="5 11" id="KW-0949">S-adenosyl-L-methionine</keyword>
<dbReference type="NCBIfam" id="TIGR01574">
    <property type="entry name" value="miaB-methiolase"/>
    <property type="match status" value="1"/>
</dbReference>
<dbReference type="HAMAP" id="MF_01864">
    <property type="entry name" value="tRNA_metthiotr_MiaB"/>
    <property type="match status" value="1"/>
</dbReference>
<dbReference type="PROSITE" id="PS50926">
    <property type="entry name" value="TRAM"/>
    <property type="match status" value="1"/>
</dbReference>
<keyword evidence="3 11" id="KW-0963">Cytoplasm</keyword>
<evidence type="ECO:0000256" key="2">
    <source>
        <dbReference type="ARBA" id="ARBA00022485"/>
    </source>
</evidence>
<dbReference type="Pfam" id="PF04055">
    <property type="entry name" value="Radical_SAM"/>
    <property type="match status" value="1"/>
</dbReference>
<evidence type="ECO:0000256" key="11">
    <source>
        <dbReference type="HAMAP-Rule" id="MF_01864"/>
    </source>
</evidence>
<dbReference type="CDD" id="cd01335">
    <property type="entry name" value="Radical_SAM"/>
    <property type="match status" value="1"/>
</dbReference>
<gene>
    <name evidence="11" type="primary">miaB</name>
    <name evidence="15" type="ORF">A6K76_07060</name>
</gene>
<dbReference type="EMBL" id="MATO01000016">
    <property type="protein sequence ID" value="OCS92393.1"/>
    <property type="molecule type" value="Genomic_DNA"/>
</dbReference>
<evidence type="ECO:0000256" key="4">
    <source>
        <dbReference type="ARBA" id="ARBA00022679"/>
    </source>
</evidence>
<comment type="similarity">
    <text evidence="11">Belongs to the methylthiotransferase family. MiaB subfamily.</text>
</comment>
<dbReference type="InterPro" id="IPR013848">
    <property type="entry name" value="Methylthiotransferase_N"/>
</dbReference>